<dbReference type="InterPro" id="IPR014729">
    <property type="entry name" value="Rossmann-like_a/b/a_fold"/>
</dbReference>
<organism evidence="10">
    <name type="scientific">Curvibacter symbiont subsp. Hydra magnipapillata</name>
    <dbReference type="NCBI Taxonomy" id="667019"/>
    <lineage>
        <taxon>Bacteria</taxon>
        <taxon>Pseudomonadati</taxon>
        <taxon>Pseudomonadota</taxon>
        <taxon>Betaproteobacteria</taxon>
        <taxon>Burkholderiales</taxon>
        <taxon>Comamonadaceae</taxon>
        <taxon>Curvibacter</taxon>
    </lineage>
</organism>
<dbReference type="GO" id="GO:0006950">
    <property type="term" value="P:response to stress"/>
    <property type="evidence" value="ECO:0007669"/>
    <property type="project" value="UniProtKB-ARBA"/>
</dbReference>
<keyword evidence="4 7" id="KW-0157">Chromophore</keyword>
<dbReference type="InterPro" id="IPR018394">
    <property type="entry name" value="DNA_photolyase_1_CS_C"/>
</dbReference>
<feature type="compositionally biased region" description="Basic and acidic residues" evidence="8">
    <location>
        <begin position="524"/>
        <end position="534"/>
    </location>
</feature>
<keyword evidence="3 5" id="KW-0274">FAD</keyword>
<comment type="cofactor">
    <cofactor evidence="1">
        <name>(6R)-5,10-methylene-5,6,7,8-tetrahydrofolate</name>
        <dbReference type="ChEBI" id="CHEBI:15636"/>
    </cofactor>
</comment>
<feature type="binding site" evidence="5">
    <location>
        <position position="234"/>
    </location>
    <ligand>
        <name>FAD</name>
        <dbReference type="ChEBI" id="CHEBI:57692"/>
    </ligand>
</feature>
<dbReference type="InterPro" id="IPR005101">
    <property type="entry name" value="Cryptochr/Photolyase_FAD-bd"/>
</dbReference>
<evidence type="ECO:0000256" key="8">
    <source>
        <dbReference type="SAM" id="MobiDB-lite"/>
    </source>
</evidence>
<evidence type="ECO:0000256" key="2">
    <source>
        <dbReference type="ARBA" id="ARBA00022630"/>
    </source>
</evidence>
<comment type="cofactor">
    <cofactor evidence="5">
        <name>FAD</name>
        <dbReference type="ChEBI" id="CHEBI:57692"/>
    </cofactor>
    <text evidence="5">Binds 1 FAD per subunit.</text>
</comment>
<dbReference type="Pfam" id="PF00875">
    <property type="entry name" value="DNA_photolyase"/>
    <property type="match status" value="1"/>
</dbReference>
<feature type="site" description="Electron transfer via tryptophanyl radical" evidence="6">
    <location>
        <position position="315"/>
    </location>
</feature>
<dbReference type="EMBL" id="FN543104">
    <property type="protein sequence ID" value="CBA27286.1"/>
    <property type="molecule type" value="Genomic_DNA"/>
</dbReference>
<dbReference type="GO" id="GO:0003677">
    <property type="term" value="F:DNA binding"/>
    <property type="evidence" value="ECO:0007669"/>
    <property type="project" value="TreeGrafter"/>
</dbReference>
<evidence type="ECO:0000313" key="10">
    <source>
        <dbReference type="EMBL" id="CBA27286.1"/>
    </source>
</evidence>
<dbReference type="Pfam" id="PF03441">
    <property type="entry name" value="FAD_binding_7"/>
    <property type="match status" value="1"/>
</dbReference>
<dbReference type="InterPro" id="IPR036134">
    <property type="entry name" value="Crypto/Photolyase_FAD-like_sf"/>
</dbReference>
<dbReference type="InterPro" id="IPR006050">
    <property type="entry name" value="DNA_photolyase_N"/>
</dbReference>
<feature type="region of interest" description="Disordered" evidence="8">
    <location>
        <begin position="478"/>
        <end position="534"/>
    </location>
</feature>
<gene>
    <name evidence="10" type="primary">phrA</name>
    <name evidence="10" type="ORF">Csp_A01520</name>
</gene>
<dbReference type="PRINTS" id="PR00147">
    <property type="entry name" value="DNAPHOTLYASE"/>
</dbReference>
<dbReference type="InterPro" id="IPR036155">
    <property type="entry name" value="Crypto/Photolyase_N_sf"/>
</dbReference>
<feature type="binding site" evidence="5">
    <location>
        <position position="281"/>
    </location>
    <ligand>
        <name>FAD</name>
        <dbReference type="ChEBI" id="CHEBI:57692"/>
    </ligand>
</feature>
<dbReference type="GO" id="GO:0009416">
    <property type="term" value="P:response to light stimulus"/>
    <property type="evidence" value="ECO:0007669"/>
    <property type="project" value="TreeGrafter"/>
</dbReference>
<evidence type="ECO:0000256" key="6">
    <source>
        <dbReference type="PIRSR" id="PIRSR602081-2"/>
    </source>
</evidence>
<dbReference type="PANTHER" id="PTHR11455">
    <property type="entry name" value="CRYPTOCHROME"/>
    <property type="match status" value="1"/>
</dbReference>
<evidence type="ECO:0000259" key="9">
    <source>
        <dbReference type="PROSITE" id="PS51645"/>
    </source>
</evidence>
<protein>
    <submittedName>
        <fullName evidence="10">Deoxyribodipyrimidine photo-lyase</fullName>
        <ecNumber evidence="10">4.1.99.3</ecNumber>
    </submittedName>
</protein>
<dbReference type="Gene3D" id="1.25.40.80">
    <property type="match status" value="1"/>
</dbReference>
<dbReference type="AlphaFoldDB" id="C9Y7Q1"/>
<dbReference type="Gene3D" id="3.40.50.620">
    <property type="entry name" value="HUPs"/>
    <property type="match status" value="1"/>
</dbReference>
<evidence type="ECO:0000256" key="5">
    <source>
        <dbReference type="PIRSR" id="PIRSR602081-1"/>
    </source>
</evidence>
<dbReference type="InterPro" id="IPR002081">
    <property type="entry name" value="Cryptochrome/DNA_photolyase_1"/>
</dbReference>
<proteinExistence type="inferred from homology"/>
<dbReference type="SUPFAM" id="SSF48173">
    <property type="entry name" value="Cryptochrome/photolyase FAD-binding domain"/>
    <property type="match status" value="1"/>
</dbReference>
<dbReference type="EC" id="4.1.99.3" evidence="10"/>
<dbReference type="SUPFAM" id="SSF52425">
    <property type="entry name" value="Cryptochrome/photolyase, N-terminal domain"/>
    <property type="match status" value="1"/>
</dbReference>
<evidence type="ECO:0000256" key="4">
    <source>
        <dbReference type="ARBA" id="ARBA00022991"/>
    </source>
</evidence>
<feature type="domain" description="Photolyase/cryptochrome alpha/beta" evidence="9">
    <location>
        <begin position="6"/>
        <end position="139"/>
    </location>
</feature>
<feature type="site" description="Electron transfer via tryptophanyl radical" evidence="6">
    <location>
        <position position="371"/>
    </location>
</feature>
<feature type="site" description="Electron transfer via tryptophanyl radical" evidence="6">
    <location>
        <position position="394"/>
    </location>
</feature>
<dbReference type="GO" id="GO:0071949">
    <property type="term" value="F:FAD binding"/>
    <property type="evidence" value="ECO:0007669"/>
    <property type="project" value="TreeGrafter"/>
</dbReference>
<keyword evidence="2 5" id="KW-0285">Flavoprotein</keyword>
<dbReference type="PROSITE" id="PS00394">
    <property type="entry name" value="DNA_PHOTOLYASES_1_1"/>
    <property type="match status" value="1"/>
</dbReference>
<feature type="binding site" evidence="5">
    <location>
        <begin position="284"/>
        <end position="291"/>
    </location>
    <ligand>
        <name>FAD</name>
        <dbReference type="ChEBI" id="CHEBI:57692"/>
    </ligand>
</feature>
<name>C9Y7Q1_CURXX</name>
<dbReference type="Gene3D" id="1.10.579.10">
    <property type="entry name" value="DNA Cyclobutane Dipyrimidine Photolyase, subunit A, domain 3"/>
    <property type="match status" value="1"/>
</dbReference>
<dbReference type="PANTHER" id="PTHR11455:SF9">
    <property type="entry name" value="CRYPTOCHROME CIRCADIAN CLOCK 5 ISOFORM X1"/>
    <property type="match status" value="1"/>
</dbReference>
<evidence type="ECO:0000256" key="1">
    <source>
        <dbReference type="ARBA" id="ARBA00001932"/>
    </source>
</evidence>
<sequence>MQSHFSTGLVWFRRDLRTEDNAALSRALACCDTVYCVFVYDTAILDKLPRQDRRVEFIQESVTALESSLQALRGHASRTLITLHDVAHSAIPELAKQLQANAVFVARDYEPAAVTRDTAVQQQLLAEGKQLVLVKDQVIFEDREVLTQTGKPYGVFTPYHRAWLARIGSELVPGHDVCRGHAVLAAAPDALAKPLPSLADLGFEATNLRALGMHGGSAAGEAMLQDFLGRMDRYSEARNFPSVKGPSYLGVHLRFGTVSIRKLVNLALKRVRTGSEGASVWLAELAWRDFYFQILANFPHVATQAFKPEYDAIAWEQGEEAEALFEAWCEGKTGYPIVDAAMAQLNQTGYMHNRLRMVAGSFLVKHLGLDWRWGEKYFALKLNDFDLSANNGGWQWVASSGCDAQPYFRIFNPVTQSEKFDGQGKFIKRYLPQLADLSDKAIHAPWLAKPMEWQLREFRSAATTRRLSLIMRKPEHARSRAMASSKNQRIKQALRLSNSPAPDPATRLPSRACQGSGPRPTHGRVHDASLRCER</sequence>
<dbReference type="PROSITE" id="PS51645">
    <property type="entry name" value="PHR_CRY_ALPHA_BETA"/>
    <property type="match status" value="1"/>
</dbReference>
<reference evidence="10" key="1">
    <citation type="journal article" date="2010" name="Nature">
        <title>The dynamic genome of Hydra.</title>
        <authorList>
            <person name="Chapman J.A."/>
            <person name="Kirkness E.F."/>
            <person name="Simakov O."/>
            <person name="Hampson S.E."/>
            <person name="Mitros T."/>
            <person name="Weinmaier T."/>
            <person name="Rattei T."/>
            <person name="Balasubramanian P.G."/>
            <person name="Borman J."/>
            <person name="Busam D."/>
            <person name="Disbennett K."/>
            <person name="Pfannkoch C."/>
            <person name="Sumin N."/>
            <person name="Sutton G."/>
            <person name="Viswanathan L."/>
            <person name="Walenz B."/>
            <person name="Goodstein D.M."/>
            <person name="Hellsten U."/>
            <person name="Kawashima T."/>
            <person name="Prochnik S.E."/>
            <person name="Putnam N.H."/>
            <person name="Shu S."/>
            <person name="Blumberg B."/>
            <person name="Dana C.E."/>
            <person name="Gee L."/>
            <person name="Kibler D.F."/>
            <person name="Law L."/>
            <person name="Lindgens D."/>
            <person name="Martinez D.E."/>
            <person name="Peng J."/>
            <person name="Wigge P.A."/>
            <person name="Bertulat B."/>
            <person name="Guder C."/>
            <person name="Nakamura Y."/>
            <person name="Ozbek S."/>
            <person name="Watanabe H."/>
            <person name="Khalturin K."/>
            <person name="Hemmrich G."/>
            <person name="Franke A."/>
            <person name="Augustin R."/>
            <person name="Fraune S."/>
            <person name="Hayakawa E."/>
            <person name="Hayakawa S."/>
            <person name="Hirose M."/>
            <person name="Hwang J."/>
            <person name="Ikeo K."/>
            <person name="Nishimiya-Fujisawa C."/>
            <person name="Ogura A."/>
            <person name="Takahashi T."/>
            <person name="Steinmetz P.R."/>
            <person name="Zhang X."/>
            <person name="Aufschnaiter R."/>
            <person name="Eder M.K."/>
            <person name="Gorny A.K."/>
            <person name="Salvenmoser W."/>
            <person name="Heimberg A.M."/>
            <person name="Wheeler B.M."/>
            <person name="Peterson K.J."/>
            <person name="Boettger A."/>
            <person name="Tischler P."/>
            <person name="Wolf A."/>
            <person name="Gojobori T."/>
            <person name="Remington K.A."/>
            <person name="Strausberg R.L."/>
            <person name="Venter J."/>
            <person name="Technau U."/>
            <person name="Hobmayer B."/>
            <person name="Bosch T.C."/>
            <person name="Holstein T.W."/>
            <person name="Fujisawa T."/>
            <person name="Bode H.R."/>
            <person name="David C.N."/>
            <person name="Rokhsar D.S."/>
            <person name="Steele R.E."/>
        </authorList>
    </citation>
    <scope>NUCLEOTIDE SEQUENCE</scope>
</reference>
<dbReference type="GO" id="GO:0003904">
    <property type="term" value="F:deoxyribodipyrimidine photo-lyase activity"/>
    <property type="evidence" value="ECO:0007669"/>
    <property type="project" value="UniProtKB-EC"/>
</dbReference>
<comment type="similarity">
    <text evidence="7">Belongs to the DNA photolyase family.</text>
</comment>
<evidence type="ECO:0000256" key="7">
    <source>
        <dbReference type="RuleBase" id="RU004182"/>
    </source>
</evidence>
<keyword evidence="10" id="KW-0456">Lyase</keyword>
<feature type="binding site" evidence="5">
    <location>
        <begin position="384"/>
        <end position="386"/>
    </location>
    <ligand>
        <name>FAD</name>
        <dbReference type="ChEBI" id="CHEBI:57692"/>
    </ligand>
</feature>
<evidence type="ECO:0000256" key="3">
    <source>
        <dbReference type="ARBA" id="ARBA00022827"/>
    </source>
</evidence>
<dbReference type="GO" id="GO:0006139">
    <property type="term" value="P:nucleobase-containing compound metabolic process"/>
    <property type="evidence" value="ECO:0007669"/>
    <property type="project" value="UniProtKB-ARBA"/>
</dbReference>
<accession>C9Y7Q1</accession>